<reference evidence="1 2" key="1">
    <citation type="submission" date="2024-06" db="EMBL/GenBank/DDBJ databases">
        <title>The Natural Products Discovery Center: Release of the First 8490 Sequenced Strains for Exploring Actinobacteria Biosynthetic Diversity.</title>
        <authorList>
            <person name="Kalkreuter E."/>
            <person name="Kautsar S.A."/>
            <person name="Yang D."/>
            <person name="Bader C.D."/>
            <person name="Teijaro C.N."/>
            <person name="Fluegel L."/>
            <person name="Davis C.M."/>
            <person name="Simpson J.R."/>
            <person name="Lauterbach L."/>
            <person name="Steele A.D."/>
            <person name="Gui C."/>
            <person name="Meng S."/>
            <person name="Li G."/>
            <person name="Viehrig K."/>
            <person name="Ye F."/>
            <person name="Su P."/>
            <person name="Kiefer A.F."/>
            <person name="Nichols A."/>
            <person name="Cepeda A.J."/>
            <person name="Yan W."/>
            <person name="Fan B."/>
            <person name="Jiang Y."/>
            <person name="Adhikari A."/>
            <person name="Zheng C.-J."/>
            <person name="Schuster L."/>
            <person name="Cowan T.M."/>
            <person name="Smanski M.J."/>
            <person name="Chevrette M.G."/>
            <person name="De Carvalho L.P.S."/>
            <person name="Shen B."/>
        </authorList>
    </citation>
    <scope>NUCLEOTIDE SEQUENCE [LARGE SCALE GENOMIC DNA]</scope>
    <source>
        <strain evidence="1 2">NPDC006286</strain>
    </source>
</reference>
<name>A0ABV2VWP6_9ACTN</name>
<protein>
    <submittedName>
        <fullName evidence="1">Uncharacterized protein</fullName>
    </submittedName>
</protein>
<evidence type="ECO:0000313" key="1">
    <source>
        <dbReference type="EMBL" id="MEU0157198.1"/>
    </source>
</evidence>
<dbReference type="Proteomes" id="UP001550348">
    <property type="component" value="Unassembled WGS sequence"/>
</dbReference>
<evidence type="ECO:0000313" key="2">
    <source>
        <dbReference type="Proteomes" id="UP001550348"/>
    </source>
</evidence>
<comment type="caution">
    <text evidence="1">The sequence shown here is derived from an EMBL/GenBank/DDBJ whole genome shotgun (WGS) entry which is preliminary data.</text>
</comment>
<sequence>MGVDNDYGHPNPGLLDRLTRAGARVLRTDTDGDVAAVRGDAGLAVVARGTGPGRRR</sequence>
<keyword evidence="2" id="KW-1185">Reference proteome</keyword>
<accession>A0ABV2VWP6</accession>
<dbReference type="EMBL" id="JBEXRX010000379">
    <property type="protein sequence ID" value="MEU0157198.1"/>
    <property type="molecule type" value="Genomic_DNA"/>
</dbReference>
<proteinExistence type="predicted"/>
<organism evidence="1 2">
    <name type="scientific">Micromonospora fulviviridis</name>
    <dbReference type="NCBI Taxonomy" id="47860"/>
    <lineage>
        <taxon>Bacteria</taxon>
        <taxon>Bacillati</taxon>
        <taxon>Actinomycetota</taxon>
        <taxon>Actinomycetes</taxon>
        <taxon>Micromonosporales</taxon>
        <taxon>Micromonosporaceae</taxon>
        <taxon>Micromonospora</taxon>
    </lineage>
</organism>
<gene>
    <name evidence="1" type="ORF">ABZ071_36250</name>
</gene>